<keyword evidence="4 6" id="KW-1133">Transmembrane helix</keyword>
<dbReference type="InterPro" id="IPR000620">
    <property type="entry name" value="EamA_dom"/>
</dbReference>
<sequence length="332" mass="35201">MIGYIAMKNTYTTGVMCCLLATLSWGATFPIMTSALTRCDPYTFTTLRYGFAGLALVVALGLREGRQGLSLKGQRVGLAWLLGSAGFVGFGFLVFSGQQMAGKDGALTASIMMATMPMLGILVNGIVRRIAPPALSVGLVMLSFFGVITVITKGQYGSLLNSPSSYVANALMIMGALCWVIYTLGAGLFPHWSPLKYTAMTTGLGMTSILTLNAALYLSGKVSVPAPADFVFIIPHVFYTAVIAGFIGILCWNMGNKILTPMNGVLFMDVVPLTAFSISAMTGVTPTAAEITGAGMTGAALILNNLYLRYRGAKTAMLARPMQEERLPSRCD</sequence>
<feature type="domain" description="EamA" evidence="7">
    <location>
        <begin position="13"/>
        <end position="151"/>
    </location>
</feature>
<dbReference type="RefSeq" id="WP_202395177.1">
    <property type="nucleotide sequence ID" value="NZ_CP112887.1"/>
</dbReference>
<dbReference type="GO" id="GO:0005886">
    <property type="term" value="C:plasma membrane"/>
    <property type="evidence" value="ECO:0007669"/>
    <property type="project" value="UniProtKB-SubCell"/>
</dbReference>
<feature type="transmembrane region" description="Helical" evidence="6">
    <location>
        <begin position="166"/>
        <end position="185"/>
    </location>
</feature>
<keyword evidence="2" id="KW-1003">Cell membrane</keyword>
<keyword evidence="5 6" id="KW-0472">Membrane</keyword>
<proteinExistence type="predicted"/>
<dbReference type="InterPro" id="IPR051258">
    <property type="entry name" value="Diverse_Substrate_Transporter"/>
</dbReference>
<dbReference type="AlphaFoldDB" id="A0AAJ5QRR3"/>
<evidence type="ECO:0000256" key="2">
    <source>
        <dbReference type="ARBA" id="ARBA00022475"/>
    </source>
</evidence>
<feature type="transmembrane region" description="Helical" evidence="6">
    <location>
        <begin position="75"/>
        <end position="95"/>
    </location>
</feature>
<evidence type="ECO:0000313" key="8">
    <source>
        <dbReference type="EMBL" id="WBW60828.1"/>
    </source>
</evidence>
<dbReference type="Pfam" id="PF00892">
    <property type="entry name" value="EamA"/>
    <property type="match status" value="2"/>
</dbReference>
<reference evidence="8 9" key="1">
    <citation type="journal article" date="2023" name="Microbiol. Resour. Announc.">
        <title>Complete Genome Sequence of the First Colistin-Resistant Raoultella electrica Strain.</title>
        <authorList>
            <person name="Aldeia C."/>
            <person name="Campos-Madueno E.I."/>
            <person name="Sendi P."/>
            <person name="Endimiani A."/>
        </authorList>
    </citation>
    <scope>NUCLEOTIDE SEQUENCE [LARGE SCALE GENOMIC DNA]</scope>
    <source>
        <strain evidence="8 9">S2-IND-01-C</strain>
    </source>
</reference>
<evidence type="ECO:0000313" key="9">
    <source>
        <dbReference type="Proteomes" id="UP001210130"/>
    </source>
</evidence>
<evidence type="ECO:0000256" key="5">
    <source>
        <dbReference type="ARBA" id="ARBA00023136"/>
    </source>
</evidence>
<protein>
    <submittedName>
        <fullName evidence="8">DMT family transporter</fullName>
    </submittedName>
</protein>
<accession>A0AAJ5QRR3</accession>
<evidence type="ECO:0000256" key="4">
    <source>
        <dbReference type="ARBA" id="ARBA00022989"/>
    </source>
</evidence>
<organism evidence="8 9">
    <name type="scientific">Klebsiella electrica</name>
    <dbReference type="NCBI Taxonomy" id="1259973"/>
    <lineage>
        <taxon>Bacteria</taxon>
        <taxon>Pseudomonadati</taxon>
        <taxon>Pseudomonadota</taxon>
        <taxon>Gammaproteobacteria</taxon>
        <taxon>Enterobacterales</taxon>
        <taxon>Enterobacteriaceae</taxon>
        <taxon>Klebsiella/Raoultella group</taxon>
        <taxon>Klebsiella</taxon>
    </lineage>
</organism>
<feature type="transmembrane region" description="Helical" evidence="6">
    <location>
        <begin position="134"/>
        <end position="154"/>
    </location>
</feature>
<dbReference type="Proteomes" id="UP001210130">
    <property type="component" value="Chromosome"/>
</dbReference>
<dbReference type="EMBL" id="CP112887">
    <property type="protein sequence ID" value="WBW60828.1"/>
    <property type="molecule type" value="Genomic_DNA"/>
</dbReference>
<evidence type="ECO:0000256" key="6">
    <source>
        <dbReference type="SAM" id="Phobius"/>
    </source>
</evidence>
<dbReference type="PANTHER" id="PTHR42920">
    <property type="entry name" value="OS03G0707200 PROTEIN-RELATED"/>
    <property type="match status" value="1"/>
</dbReference>
<feature type="transmembrane region" description="Helical" evidence="6">
    <location>
        <begin position="264"/>
        <end position="285"/>
    </location>
</feature>
<keyword evidence="9" id="KW-1185">Reference proteome</keyword>
<feature type="domain" description="EamA" evidence="7">
    <location>
        <begin position="170"/>
        <end position="305"/>
    </location>
</feature>
<feature type="transmembrane region" description="Helical" evidence="6">
    <location>
        <begin position="197"/>
        <end position="218"/>
    </location>
</feature>
<evidence type="ECO:0000256" key="3">
    <source>
        <dbReference type="ARBA" id="ARBA00022692"/>
    </source>
</evidence>
<keyword evidence="3 6" id="KW-0812">Transmembrane</keyword>
<feature type="transmembrane region" description="Helical" evidence="6">
    <location>
        <begin position="107"/>
        <end position="127"/>
    </location>
</feature>
<feature type="transmembrane region" description="Helical" evidence="6">
    <location>
        <begin position="42"/>
        <end position="63"/>
    </location>
</feature>
<dbReference type="PANTHER" id="PTHR42920:SF14">
    <property type="entry name" value="TRANSPORTER, DRUG_METABOLITE EXPORTER FAMILY"/>
    <property type="match status" value="1"/>
</dbReference>
<comment type="subcellular location">
    <subcellularLocation>
        <location evidence="1">Cell membrane</location>
        <topology evidence="1">Multi-pass membrane protein</topology>
    </subcellularLocation>
</comment>
<evidence type="ECO:0000256" key="1">
    <source>
        <dbReference type="ARBA" id="ARBA00004651"/>
    </source>
</evidence>
<feature type="transmembrane region" description="Helical" evidence="6">
    <location>
        <begin position="291"/>
        <end position="308"/>
    </location>
</feature>
<name>A0AAJ5QRR3_9ENTR</name>
<feature type="transmembrane region" description="Helical" evidence="6">
    <location>
        <begin position="230"/>
        <end position="252"/>
    </location>
</feature>
<evidence type="ECO:0000259" key="7">
    <source>
        <dbReference type="Pfam" id="PF00892"/>
    </source>
</evidence>
<gene>
    <name evidence="8" type="ORF">OR613_23080</name>
</gene>